<comment type="caution">
    <text evidence="7">The sequence shown here is derived from an EMBL/GenBank/DDBJ whole genome shotgun (WGS) entry which is preliminary data.</text>
</comment>
<dbReference type="EMBL" id="JACMRX010000005">
    <property type="protein sequence ID" value="KAF7990064.1"/>
    <property type="molecule type" value="Genomic_DNA"/>
</dbReference>
<protein>
    <recommendedName>
        <fullName evidence="6">LRRCT domain-containing protein</fullName>
    </recommendedName>
</protein>
<dbReference type="SMART" id="SM00369">
    <property type="entry name" value="LRR_TYP"/>
    <property type="match status" value="9"/>
</dbReference>
<dbReference type="FunFam" id="3.80.10.10:FF:001164">
    <property type="entry name" value="GH01279p"/>
    <property type="match status" value="1"/>
</dbReference>
<dbReference type="OrthoDB" id="1421090at2759"/>
<name>A0A835CP01_APHGI</name>
<dbReference type="Gene3D" id="3.80.10.10">
    <property type="entry name" value="Ribonuclease Inhibitor"/>
    <property type="match status" value="2"/>
</dbReference>
<proteinExistence type="predicted"/>
<reference evidence="7 8" key="1">
    <citation type="submission" date="2020-08" db="EMBL/GenBank/DDBJ databases">
        <title>Aphidius gifuensis genome sequencing and assembly.</title>
        <authorList>
            <person name="Du Z."/>
        </authorList>
    </citation>
    <scope>NUCLEOTIDE SEQUENCE [LARGE SCALE GENOMIC DNA]</scope>
    <source>
        <strain evidence="7">YNYX2018</strain>
        <tissue evidence="7">Adults</tissue>
    </source>
</reference>
<evidence type="ECO:0000313" key="8">
    <source>
        <dbReference type="Proteomes" id="UP000639338"/>
    </source>
</evidence>
<keyword evidence="1" id="KW-0433">Leucine-rich repeat</keyword>
<dbReference type="Pfam" id="PF13855">
    <property type="entry name" value="LRR_8"/>
    <property type="match status" value="3"/>
</dbReference>
<gene>
    <name evidence="7" type="ORF">HCN44_009007</name>
</gene>
<dbReference type="InterPro" id="IPR032675">
    <property type="entry name" value="LRR_dom_sf"/>
</dbReference>
<evidence type="ECO:0000256" key="5">
    <source>
        <dbReference type="SAM" id="SignalP"/>
    </source>
</evidence>
<dbReference type="PROSITE" id="PS51450">
    <property type="entry name" value="LRR"/>
    <property type="match status" value="2"/>
</dbReference>
<feature type="chain" id="PRO_5032508066" description="LRRCT domain-containing protein" evidence="5">
    <location>
        <begin position="19"/>
        <end position="628"/>
    </location>
</feature>
<evidence type="ECO:0000256" key="2">
    <source>
        <dbReference type="ARBA" id="ARBA00022729"/>
    </source>
</evidence>
<sequence length="628" mass="74132">MKWFLLLFIFCYINLLHCKECPEEKKYNQHCVNCEDSNKNICKSKGGRFTFVLDKNKTLRVTCKNSTDWIDFDINGSDENNNLEMIILEDCQVPNNKQLFSLYQQYKITNVNKLRILTYDNEYNYWNLTRSHLRGFNNLTKLRIQGYFINKNLANDLLYDLENLERLYMTRNELQNIPDNFFASQVNVKVLYVEKNKINFIKKNNFVNLVNLKELRLRNNNISAIEDTSFDNLKLLEIIDLKFNMLKILPDNLFLHQNNLTELTLSYNQFTNNSLTPKLLENKYKFMKFRLFKNQESLTTLANKFLSNLKSLSSILLQKNGFTYLPDDLFFNSTNIESIVLNENNLKTLPVKIFHSCIKLENIELNTNEISFLPSGIFLGLANLIKLDLSGNNFEIIQTGLFDDLPALQELKLEKNKLKKIMSGAFVGLKNLQTANFSINYLSYSSSLEASPFEHMASVKVLDLSDNNITHIPQDLKKLQKLQTLNLLFNKLDHLLLDELNFDDNKYIKIDLRYNEIKTVLFKDVRKTYWPEIKRKRINVDISYNPLRCDCQIHYLLRYIKGRMKPKEKNCMELFFNNDLECFEPQELRGYLVNDLDPEDHHCPREIVSFNFYLLTNNSRMETQPIYD</sequence>
<keyword evidence="8" id="KW-1185">Reference proteome</keyword>
<evidence type="ECO:0000256" key="1">
    <source>
        <dbReference type="ARBA" id="ARBA00022614"/>
    </source>
</evidence>
<keyword evidence="3" id="KW-0677">Repeat</keyword>
<dbReference type="GO" id="GO:0071944">
    <property type="term" value="C:cell periphery"/>
    <property type="evidence" value="ECO:0007669"/>
    <property type="project" value="UniProtKB-ARBA"/>
</dbReference>
<dbReference type="InterPro" id="IPR000483">
    <property type="entry name" value="Cys-rich_flank_reg_C"/>
</dbReference>
<feature type="domain" description="LRRCT" evidence="6">
    <location>
        <begin position="545"/>
        <end position="604"/>
    </location>
</feature>
<accession>A0A835CP01</accession>
<evidence type="ECO:0000256" key="4">
    <source>
        <dbReference type="ARBA" id="ARBA00023180"/>
    </source>
</evidence>
<dbReference type="InterPro" id="IPR050467">
    <property type="entry name" value="LRFN"/>
</dbReference>
<evidence type="ECO:0000259" key="6">
    <source>
        <dbReference type="SMART" id="SM00082"/>
    </source>
</evidence>
<dbReference type="SMART" id="SM00082">
    <property type="entry name" value="LRRCT"/>
    <property type="match status" value="1"/>
</dbReference>
<dbReference type="SUPFAM" id="SSF52058">
    <property type="entry name" value="L domain-like"/>
    <property type="match status" value="2"/>
</dbReference>
<dbReference type="AlphaFoldDB" id="A0A835CP01"/>
<evidence type="ECO:0000313" key="7">
    <source>
        <dbReference type="EMBL" id="KAF7990064.1"/>
    </source>
</evidence>
<dbReference type="PANTHER" id="PTHR45842:SF12">
    <property type="entry name" value="KEKKON 5, ISOFORM A"/>
    <property type="match status" value="1"/>
</dbReference>
<dbReference type="PANTHER" id="PTHR45842">
    <property type="entry name" value="SYNAPTIC ADHESION-LIKE MOLECULE SALM"/>
    <property type="match status" value="1"/>
</dbReference>
<organism evidence="7 8">
    <name type="scientific">Aphidius gifuensis</name>
    <name type="common">Parasitoid wasp</name>
    <dbReference type="NCBI Taxonomy" id="684658"/>
    <lineage>
        <taxon>Eukaryota</taxon>
        <taxon>Metazoa</taxon>
        <taxon>Ecdysozoa</taxon>
        <taxon>Arthropoda</taxon>
        <taxon>Hexapoda</taxon>
        <taxon>Insecta</taxon>
        <taxon>Pterygota</taxon>
        <taxon>Neoptera</taxon>
        <taxon>Endopterygota</taxon>
        <taxon>Hymenoptera</taxon>
        <taxon>Apocrita</taxon>
        <taxon>Ichneumonoidea</taxon>
        <taxon>Braconidae</taxon>
        <taxon>Aphidiinae</taxon>
        <taxon>Aphidius</taxon>
    </lineage>
</organism>
<keyword evidence="4" id="KW-0325">Glycoprotein</keyword>
<evidence type="ECO:0000256" key="3">
    <source>
        <dbReference type="ARBA" id="ARBA00022737"/>
    </source>
</evidence>
<dbReference type="InterPro" id="IPR001611">
    <property type="entry name" value="Leu-rich_rpt"/>
</dbReference>
<keyword evidence="2 5" id="KW-0732">Signal</keyword>
<feature type="signal peptide" evidence="5">
    <location>
        <begin position="1"/>
        <end position="18"/>
    </location>
</feature>
<dbReference type="Proteomes" id="UP000639338">
    <property type="component" value="Unassembled WGS sequence"/>
</dbReference>
<dbReference type="InterPro" id="IPR003591">
    <property type="entry name" value="Leu-rich_rpt_typical-subtyp"/>
</dbReference>